<dbReference type="Proteomes" id="UP001319200">
    <property type="component" value="Unassembled WGS sequence"/>
</dbReference>
<dbReference type="PROSITE" id="PS51857">
    <property type="entry name" value="CSD_2"/>
    <property type="match status" value="1"/>
</dbReference>
<dbReference type="SUPFAM" id="SSF50249">
    <property type="entry name" value="Nucleic acid-binding proteins"/>
    <property type="match status" value="1"/>
</dbReference>
<gene>
    <name evidence="2" type="ORF">KK083_10680</name>
</gene>
<dbReference type="EMBL" id="JAHESF010000008">
    <property type="protein sequence ID" value="MBT1697344.1"/>
    <property type="molecule type" value="Genomic_DNA"/>
</dbReference>
<sequence length="243" mass="28115">MLRHIGTIASPLDNKSYGFIRYNEGESIFFHSKKTLEPLKQGDKVFFLLGEPRSADEKPEAIAVRKIHTQPDGTKLILGMNLRIVPEAKVFLLKILPEIRIESLTTEEIVIERKFDHNIGVSLAIETTPDDEVFFAKRHKRRNYSRFVKNKAGSETDRFTVIIRYNDQEGFYEVLAAYFGPKTPPEPWDRKATAEALPFWQTHALIPHDVFRIEVSDIKQFDPNFFKTFEELQAGEKPGEYQD</sequence>
<dbReference type="RefSeq" id="WP_254163214.1">
    <property type="nucleotide sequence ID" value="NZ_JAHESF010000008.1"/>
</dbReference>
<dbReference type="Gene3D" id="2.40.50.140">
    <property type="entry name" value="Nucleic acid-binding proteins"/>
    <property type="match status" value="1"/>
</dbReference>
<evidence type="ECO:0000259" key="1">
    <source>
        <dbReference type="PROSITE" id="PS51857"/>
    </source>
</evidence>
<proteinExistence type="predicted"/>
<dbReference type="Pfam" id="PF00313">
    <property type="entry name" value="CSD"/>
    <property type="match status" value="1"/>
</dbReference>
<feature type="domain" description="CSD" evidence="1">
    <location>
        <begin position="3"/>
        <end position="66"/>
    </location>
</feature>
<accession>A0AAP2GIU1</accession>
<dbReference type="GO" id="GO:0003676">
    <property type="term" value="F:nucleic acid binding"/>
    <property type="evidence" value="ECO:0007669"/>
    <property type="project" value="InterPro"/>
</dbReference>
<protein>
    <submittedName>
        <fullName evidence="2">Cold shock domain-containing protein</fullName>
    </submittedName>
</protein>
<comment type="caution">
    <text evidence="2">The sequence shown here is derived from an EMBL/GenBank/DDBJ whole genome shotgun (WGS) entry which is preliminary data.</text>
</comment>
<name>A0AAP2GIU1_9BACT</name>
<reference evidence="2 3" key="1">
    <citation type="submission" date="2021-05" db="EMBL/GenBank/DDBJ databases">
        <title>A Polyphasic approach of four new species of the genus Ohtaekwangia: Ohtaekwangia histidinii sp. nov., Ohtaekwangia cretensis sp. nov., Ohtaekwangia indiensis sp. nov., Ohtaekwangia reichenbachii sp. nov. from diverse environment.</title>
        <authorList>
            <person name="Octaviana S."/>
        </authorList>
    </citation>
    <scope>NUCLEOTIDE SEQUENCE [LARGE SCALE GENOMIC DNA]</scope>
    <source>
        <strain evidence="2 3">PWU4</strain>
    </source>
</reference>
<evidence type="ECO:0000313" key="2">
    <source>
        <dbReference type="EMBL" id="MBT1697344.1"/>
    </source>
</evidence>
<organism evidence="2 3">
    <name type="scientific">Chryseosolibacter histidini</name>
    <dbReference type="NCBI Taxonomy" id="2782349"/>
    <lineage>
        <taxon>Bacteria</taxon>
        <taxon>Pseudomonadati</taxon>
        <taxon>Bacteroidota</taxon>
        <taxon>Cytophagia</taxon>
        <taxon>Cytophagales</taxon>
        <taxon>Chryseotaleaceae</taxon>
        <taxon>Chryseosolibacter</taxon>
    </lineage>
</organism>
<evidence type="ECO:0000313" key="3">
    <source>
        <dbReference type="Proteomes" id="UP001319200"/>
    </source>
</evidence>
<dbReference type="AlphaFoldDB" id="A0AAP2GIU1"/>
<dbReference type="InterPro" id="IPR002059">
    <property type="entry name" value="CSP_DNA-bd"/>
</dbReference>
<keyword evidence="3" id="KW-1185">Reference proteome</keyword>
<dbReference type="InterPro" id="IPR012340">
    <property type="entry name" value="NA-bd_OB-fold"/>
</dbReference>